<comment type="caution">
    <text evidence="1">The sequence shown here is derived from an EMBL/GenBank/DDBJ whole genome shotgun (WGS) entry which is preliminary data.</text>
</comment>
<dbReference type="AlphaFoldDB" id="A0A841JHJ8"/>
<dbReference type="EMBL" id="JACHCA010000014">
    <property type="protein sequence ID" value="MBB6130390.1"/>
    <property type="molecule type" value="Genomic_DNA"/>
</dbReference>
<dbReference type="Proteomes" id="UP000548326">
    <property type="component" value="Unassembled WGS sequence"/>
</dbReference>
<sequence length="233" mass="26844">MKEIITTYYRLPIGSIPFHEIPSLEDFNYEYIYCSSFPLIDFMGLDFYLVSVFNIFDNDFTGLDDFEKKELLFGQVVSDKLSTRGKAKCLKAGAITSEISETNLPDLKYSSSNTNPKDGNWFYMKEGKYVIFSGIKSEYEKVIHLEGIALYGDNIIRLRIVIELLKKNVKDGLLELFESDYKNIAYKVLRTDPTLLKTDNNTIWDGVNNWLPSMLSTPLYEDIPEEKKGKAEK</sequence>
<proteinExistence type="predicted"/>
<reference evidence="1 2" key="1">
    <citation type="submission" date="2020-08" db="EMBL/GenBank/DDBJ databases">
        <title>Genomic Encyclopedia of Type Strains, Phase IV (KMG-V): Genome sequencing to study the core and pangenomes of soil and plant-associated prokaryotes.</title>
        <authorList>
            <person name="Whitman W."/>
        </authorList>
    </citation>
    <scope>NUCLEOTIDE SEQUENCE [LARGE SCALE GENOMIC DNA]</scope>
    <source>
        <strain evidence="1 2">MP601</strain>
    </source>
</reference>
<dbReference type="RefSeq" id="WP_183589200.1">
    <property type="nucleotide sequence ID" value="NZ_JACHCA010000014.1"/>
</dbReference>
<accession>A0A841JHJ8</accession>
<name>A0A841JHJ8_9SPHI</name>
<evidence type="ECO:0000313" key="2">
    <source>
        <dbReference type="Proteomes" id="UP000548326"/>
    </source>
</evidence>
<evidence type="ECO:0000313" key="1">
    <source>
        <dbReference type="EMBL" id="MBB6130390.1"/>
    </source>
</evidence>
<protein>
    <submittedName>
        <fullName evidence="1">Uncharacterized protein</fullName>
    </submittedName>
</protein>
<gene>
    <name evidence="1" type="ORF">HDF22_004530</name>
</gene>
<organism evidence="1 2">
    <name type="scientific">Mucilaginibacter lappiensis</name>
    <dbReference type="NCBI Taxonomy" id="354630"/>
    <lineage>
        <taxon>Bacteria</taxon>
        <taxon>Pseudomonadati</taxon>
        <taxon>Bacteroidota</taxon>
        <taxon>Sphingobacteriia</taxon>
        <taxon>Sphingobacteriales</taxon>
        <taxon>Sphingobacteriaceae</taxon>
        <taxon>Mucilaginibacter</taxon>
    </lineage>
</organism>